<gene>
    <name evidence="1" type="ORF">DSL64_19665</name>
</gene>
<dbReference type="Proteomes" id="UP000256373">
    <property type="component" value="Unassembled WGS sequence"/>
</dbReference>
<sequence>MNKQAIIERTIKAIQGLPVEKAEEISDFADFLIKRHEEQSLIQGIQKLTSAAASFQFLHEEEEVYSSDDLKEVYNG</sequence>
<keyword evidence="2" id="KW-1185">Reference proteome</keyword>
<dbReference type="OrthoDB" id="1365620at2"/>
<organism evidence="1 2">
    <name type="scientific">Dyadobacter luteus</name>
    <dbReference type="NCBI Taxonomy" id="2259619"/>
    <lineage>
        <taxon>Bacteria</taxon>
        <taxon>Pseudomonadati</taxon>
        <taxon>Bacteroidota</taxon>
        <taxon>Cytophagia</taxon>
        <taxon>Cytophagales</taxon>
        <taxon>Spirosomataceae</taxon>
        <taxon>Dyadobacter</taxon>
    </lineage>
</organism>
<dbReference type="EMBL" id="QNUL01000018">
    <property type="protein sequence ID" value="REA58888.1"/>
    <property type="molecule type" value="Genomic_DNA"/>
</dbReference>
<dbReference type="RefSeq" id="WP_115832640.1">
    <property type="nucleotide sequence ID" value="NZ_QNUL01000018.1"/>
</dbReference>
<evidence type="ECO:0000313" key="2">
    <source>
        <dbReference type="Proteomes" id="UP000256373"/>
    </source>
</evidence>
<evidence type="ECO:0000313" key="1">
    <source>
        <dbReference type="EMBL" id="REA58888.1"/>
    </source>
</evidence>
<name>A0A3D8Y7G5_9BACT</name>
<reference evidence="1 2" key="1">
    <citation type="submission" date="2018-07" db="EMBL/GenBank/DDBJ databases">
        <title>Dyadobacter roseus sp. nov., isolated from rose rhizosphere soil.</title>
        <authorList>
            <person name="Chen L."/>
        </authorList>
    </citation>
    <scope>NUCLEOTIDE SEQUENCE [LARGE SCALE GENOMIC DNA]</scope>
    <source>
        <strain evidence="1 2">RS19</strain>
    </source>
</reference>
<protein>
    <recommendedName>
        <fullName evidence="3">DUF2281 domain-containing protein</fullName>
    </recommendedName>
</protein>
<accession>A0A3D8Y7G5</accession>
<comment type="caution">
    <text evidence="1">The sequence shown here is derived from an EMBL/GenBank/DDBJ whole genome shotgun (WGS) entry which is preliminary data.</text>
</comment>
<evidence type="ECO:0008006" key="3">
    <source>
        <dbReference type="Google" id="ProtNLM"/>
    </source>
</evidence>
<dbReference type="AlphaFoldDB" id="A0A3D8Y7G5"/>
<proteinExistence type="predicted"/>